<protein>
    <submittedName>
        <fullName evidence="6">Glycoside hydrolase 43 family protein</fullName>
    </submittedName>
</protein>
<dbReference type="InterPro" id="IPR023296">
    <property type="entry name" value="Glyco_hydro_beta-prop_sf"/>
</dbReference>
<keyword evidence="2 4" id="KW-0378">Hydrolase</keyword>
<dbReference type="Pfam" id="PF17851">
    <property type="entry name" value="GH43_C2"/>
    <property type="match status" value="1"/>
</dbReference>
<reference evidence="7" key="1">
    <citation type="journal article" date="2019" name="Int. J. Syst. Evol. Microbiol.">
        <title>The Global Catalogue of Microorganisms (GCM) 10K type strain sequencing project: providing services to taxonomists for standard genome sequencing and annotation.</title>
        <authorList>
            <consortium name="The Broad Institute Genomics Platform"/>
            <consortium name="The Broad Institute Genome Sequencing Center for Infectious Disease"/>
            <person name="Wu L."/>
            <person name="Ma J."/>
        </authorList>
    </citation>
    <scope>NUCLEOTIDE SEQUENCE [LARGE SCALE GENOMIC DNA]</scope>
    <source>
        <strain evidence="7">JCM 17326</strain>
    </source>
</reference>
<accession>A0ABP6W3P0</accession>
<dbReference type="Gene3D" id="2.60.120.200">
    <property type="match status" value="1"/>
</dbReference>
<name>A0ABP6W3P0_9ACTN</name>
<dbReference type="Pfam" id="PF04616">
    <property type="entry name" value="Glyco_hydro_43"/>
    <property type="match status" value="1"/>
</dbReference>
<organism evidence="6 7">
    <name type="scientific">Nonomuraea rosea</name>
    <dbReference type="NCBI Taxonomy" id="638574"/>
    <lineage>
        <taxon>Bacteria</taxon>
        <taxon>Bacillati</taxon>
        <taxon>Actinomycetota</taxon>
        <taxon>Actinomycetes</taxon>
        <taxon>Streptosporangiales</taxon>
        <taxon>Streptosporangiaceae</taxon>
        <taxon>Nonomuraea</taxon>
    </lineage>
</organism>
<comment type="similarity">
    <text evidence="1 4">Belongs to the glycosyl hydrolase 43 family.</text>
</comment>
<evidence type="ECO:0000256" key="4">
    <source>
        <dbReference type="RuleBase" id="RU361187"/>
    </source>
</evidence>
<dbReference type="SUPFAM" id="SSF75005">
    <property type="entry name" value="Arabinanase/levansucrase/invertase"/>
    <property type="match status" value="1"/>
</dbReference>
<evidence type="ECO:0000256" key="3">
    <source>
        <dbReference type="ARBA" id="ARBA00023295"/>
    </source>
</evidence>
<gene>
    <name evidence="6" type="ORF">GCM10022419_027090</name>
</gene>
<keyword evidence="3 4" id="KW-0326">Glycosidase</keyword>
<sequence length="485" mass="52277">MATEKMATGKMTATYRNPVLNADWSDPDVIRVGEDFYLTVSTFTKVPGLPILHSRDLVNWTIIGHAVTTGYADVRPGCGVWAPSLRHHDGRFWIFYGDPDVGICQVNAADPRGPWTAPHVVKPGLGLIDPCPLWDEDGQAYLVHGWAKSRAGVNNRLTLHRMAPDASMVLDEGTLVVDADLLPGYRTLEGPKLYKRDGAYWIFAPAGGVEQGWQSVFRAESIFGPYEDRIVLEQGGTDVNGPHQGGWVDSPSGEHWFMHFQDRGPYGRIVHLQPMAWVDGWPVMGDKGEPVAEAPLPVQGGAPAAPAASDDFAGPALGLQWSWQAQPDPAWWELRDGTLRLACVEGPDDLRERPAVLGQRLPGDPCTVTTSLRLTGEGRAGLTVLGYTYAWAGLERTPDGTVLVCGDMKPVPVEDGTPVTVGARIGEGALVTFLADTGEGPREIGAPFQATQGRWVGAVLGLFAEGSGTGQAIFDTFTVQRGTNP</sequence>
<dbReference type="InterPro" id="IPR006710">
    <property type="entry name" value="Glyco_hydro_43"/>
</dbReference>
<keyword evidence="7" id="KW-1185">Reference proteome</keyword>
<dbReference type="RefSeq" id="WP_345561595.1">
    <property type="nucleotide sequence ID" value="NZ_BAABDQ010000004.1"/>
</dbReference>
<evidence type="ECO:0000313" key="7">
    <source>
        <dbReference type="Proteomes" id="UP001500630"/>
    </source>
</evidence>
<evidence type="ECO:0000256" key="1">
    <source>
        <dbReference type="ARBA" id="ARBA00009865"/>
    </source>
</evidence>
<evidence type="ECO:0000313" key="6">
    <source>
        <dbReference type="EMBL" id="GAA3545434.1"/>
    </source>
</evidence>
<dbReference type="Gene3D" id="2.115.10.20">
    <property type="entry name" value="Glycosyl hydrolase domain, family 43"/>
    <property type="match status" value="1"/>
</dbReference>
<dbReference type="PANTHER" id="PTHR42812:SF12">
    <property type="entry name" value="BETA-XYLOSIDASE-RELATED"/>
    <property type="match status" value="1"/>
</dbReference>
<dbReference type="CDD" id="cd09001">
    <property type="entry name" value="GH43_FsAxh1-like"/>
    <property type="match status" value="1"/>
</dbReference>
<dbReference type="SUPFAM" id="SSF49899">
    <property type="entry name" value="Concanavalin A-like lectins/glucanases"/>
    <property type="match status" value="1"/>
</dbReference>
<dbReference type="InterPro" id="IPR051795">
    <property type="entry name" value="Glycosyl_Hydrlase_43"/>
</dbReference>
<dbReference type="EMBL" id="BAABDQ010000004">
    <property type="protein sequence ID" value="GAA3545434.1"/>
    <property type="molecule type" value="Genomic_DNA"/>
</dbReference>
<feature type="domain" description="Beta-xylosidase C-terminal Concanavalin A-like" evidence="5">
    <location>
        <begin position="309"/>
        <end position="479"/>
    </location>
</feature>
<dbReference type="PANTHER" id="PTHR42812">
    <property type="entry name" value="BETA-XYLOSIDASE"/>
    <property type="match status" value="1"/>
</dbReference>
<dbReference type="GO" id="GO:0016787">
    <property type="term" value="F:hydrolase activity"/>
    <property type="evidence" value="ECO:0007669"/>
    <property type="project" value="UniProtKB-KW"/>
</dbReference>
<dbReference type="Proteomes" id="UP001500630">
    <property type="component" value="Unassembled WGS sequence"/>
</dbReference>
<evidence type="ECO:0000256" key="2">
    <source>
        <dbReference type="ARBA" id="ARBA00022801"/>
    </source>
</evidence>
<comment type="caution">
    <text evidence="6">The sequence shown here is derived from an EMBL/GenBank/DDBJ whole genome shotgun (WGS) entry which is preliminary data.</text>
</comment>
<dbReference type="InterPro" id="IPR041542">
    <property type="entry name" value="GH43_C2"/>
</dbReference>
<dbReference type="InterPro" id="IPR013320">
    <property type="entry name" value="ConA-like_dom_sf"/>
</dbReference>
<evidence type="ECO:0000259" key="5">
    <source>
        <dbReference type="Pfam" id="PF17851"/>
    </source>
</evidence>
<proteinExistence type="inferred from homology"/>